<keyword evidence="1" id="KW-0175">Coiled coil</keyword>
<feature type="coiled-coil region" evidence="1">
    <location>
        <begin position="113"/>
        <end position="147"/>
    </location>
</feature>
<evidence type="ECO:0000256" key="1">
    <source>
        <dbReference type="SAM" id="Coils"/>
    </source>
</evidence>
<keyword evidence="3" id="KW-1185">Reference proteome</keyword>
<feature type="coiled-coil region" evidence="1">
    <location>
        <begin position="59"/>
        <end position="89"/>
    </location>
</feature>
<organism evidence="2 3">
    <name type="scientific">Maioricimonas rarisocia</name>
    <dbReference type="NCBI Taxonomy" id="2528026"/>
    <lineage>
        <taxon>Bacteria</taxon>
        <taxon>Pseudomonadati</taxon>
        <taxon>Planctomycetota</taxon>
        <taxon>Planctomycetia</taxon>
        <taxon>Planctomycetales</taxon>
        <taxon>Planctomycetaceae</taxon>
        <taxon>Maioricimonas</taxon>
    </lineage>
</organism>
<gene>
    <name evidence="2" type="ORF">Mal4_56230</name>
</gene>
<protein>
    <submittedName>
        <fullName evidence="2">Uncharacterized protein</fullName>
    </submittedName>
</protein>
<dbReference type="KEGG" id="mri:Mal4_56230"/>
<accession>A0A517ZFJ6</accession>
<proteinExistence type="predicted"/>
<evidence type="ECO:0000313" key="3">
    <source>
        <dbReference type="Proteomes" id="UP000320496"/>
    </source>
</evidence>
<dbReference type="EMBL" id="CP036275">
    <property type="protein sequence ID" value="QDU41258.1"/>
    <property type="molecule type" value="Genomic_DNA"/>
</dbReference>
<reference evidence="2 3" key="1">
    <citation type="submission" date="2019-02" db="EMBL/GenBank/DDBJ databases">
        <title>Deep-cultivation of Planctomycetes and their phenomic and genomic characterization uncovers novel biology.</title>
        <authorList>
            <person name="Wiegand S."/>
            <person name="Jogler M."/>
            <person name="Boedeker C."/>
            <person name="Pinto D."/>
            <person name="Vollmers J."/>
            <person name="Rivas-Marin E."/>
            <person name="Kohn T."/>
            <person name="Peeters S.H."/>
            <person name="Heuer A."/>
            <person name="Rast P."/>
            <person name="Oberbeckmann S."/>
            <person name="Bunk B."/>
            <person name="Jeske O."/>
            <person name="Meyerdierks A."/>
            <person name="Storesund J.E."/>
            <person name="Kallscheuer N."/>
            <person name="Luecker S."/>
            <person name="Lage O.M."/>
            <person name="Pohl T."/>
            <person name="Merkel B.J."/>
            <person name="Hornburger P."/>
            <person name="Mueller R.-W."/>
            <person name="Bruemmer F."/>
            <person name="Labrenz M."/>
            <person name="Spormann A.M."/>
            <person name="Op den Camp H."/>
            <person name="Overmann J."/>
            <person name="Amann R."/>
            <person name="Jetten M.S.M."/>
            <person name="Mascher T."/>
            <person name="Medema M.H."/>
            <person name="Devos D.P."/>
            <person name="Kaster A.-K."/>
            <person name="Ovreas L."/>
            <person name="Rohde M."/>
            <person name="Galperin M.Y."/>
            <person name="Jogler C."/>
        </authorList>
    </citation>
    <scope>NUCLEOTIDE SEQUENCE [LARGE SCALE GENOMIC DNA]</scope>
    <source>
        <strain evidence="2 3">Mal4</strain>
    </source>
</reference>
<evidence type="ECO:0000313" key="2">
    <source>
        <dbReference type="EMBL" id="QDU41258.1"/>
    </source>
</evidence>
<dbReference type="Proteomes" id="UP000320496">
    <property type="component" value="Chromosome"/>
</dbReference>
<name>A0A517ZFJ6_9PLAN</name>
<dbReference type="RefSeq" id="WP_145372480.1">
    <property type="nucleotide sequence ID" value="NZ_CP036275.1"/>
</dbReference>
<sequence length="546" mass="61241">MKKPFSFEVSTTPLDRVAKKAQGVKDIPLKKEIPEVFAAVKKIQGLVSKLPKSDMPTEKREFEKRKSSLEEIVKECDNTLKLIETARRKKVTRFDVSAKRDKQKGKAGVQVGREERLENIRGANDRLNELKSEVQSVRAKVQQDLAEFEDWYEDLTDSSKLVYRLPKAQKNLLATTGNLGITLPKAQSFTGGDVVFSDVPQFLSQDLQQAVAAEVEKSVNTFAEQTAKNLAAWDREFFNAQRKNDTKKAQDVFDSINSYFDDLQSEIEPAIKAAAKSALDGMIRKKPVFKKLIENAGVSFDVKAVRCQFANFKLDLPDDSGSSDLTSSLQDTLKDLQKAERDYESARKGVADNYTRFAQQSTEISDLLDEMYPRKETPEAGEVRERRRREFEKLSDGLEESARKLGTALSDAGQNRNEIAAKLAKQNKEAVAEFRKLRSDASVNQRALQDVKGALTKLLKRLGEVDNVLSAIGKEFESGRFIADTVANIEVDSKPLESRTDLAVAAARRALSRSSLRRSEREIDRALDISSELDEFRTRTDGLAKA</sequence>
<dbReference type="AlphaFoldDB" id="A0A517ZFJ6"/>